<dbReference type="Pfam" id="PF13581">
    <property type="entry name" value="HATPase_c_2"/>
    <property type="match status" value="1"/>
</dbReference>
<dbReference type="InterPro" id="IPR003594">
    <property type="entry name" value="HATPase_dom"/>
</dbReference>
<keyword evidence="5" id="KW-1185">Reference proteome</keyword>
<dbReference type="CDD" id="cd16936">
    <property type="entry name" value="HATPase_RsbW-like"/>
    <property type="match status" value="1"/>
</dbReference>
<dbReference type="PANTHER" id="PTHR44591:SF3">
    <property type="entry name" value="RESPONSE REGULATORY DOMAIN-CONTAINING PROTEIN"/>
    <property type="match status" value="1"/>
</dbReference>
<evidence type="ECO:0000313" key="5">
    <source>
        <dbReference type="Proteomes" id="UP000318741"/>
    </source>
</evidence>
<evidence type="ECO:0000256" key="2">
    <source>
        <dbReference type="PROSITE-ProRule" id="PRU00169"/>
    </source>
</evidence>
<proteinExistence type="predicted"/>
<dbReference type="OrthoDB" id="9770645at2"/>
<protein>
    <submittedName>
        <fullName evidence="4">Regulatory protein LuxO</fullName>
    </submittedName>
</protein>
<dbReference type="Gene3D" id="3.30.565.10">
    <property type="entry name" value="Histidine kinase-like ATPase, C-terminal domain"/>
    <property type="match status" value="1"/>
</dbReference>
<dbReference type="SMART" id="SM00448">
    <property type="entry name" value="REC"/>
    <property type="match status" value="1"/>
</dbReference>
<accession>A0A517PFB1</accession>
<dbReference type="PANTHER" id="PTHR44591">
    <property type="entry name" value="STRESS RESPONSE REGULATOR PROTEIN 1"/>
    <property type="match status" value="1"/>
</dbReference>
<evidence type="ECO:0000313" key="4">
    <source>
        <dbReference type="EMBL" id="QDT18058.1"/>
    </source>
</evidence>
<dbReference type="AlphaFoldDB" id="A0A517PFB1"/>
<feature type="modified residue" description="4-aspartylphosphate" evidence="2">
    <location>
        <position position="52"/>
    </location>
</feature>
<dbReference type="EMBL" id="CP036265">
    <property type="protein sequence ID" value="QDT18058.1"/>
    <property type="molecule type" value="Genomic_DNA"/>
</dbReference>
<dbReference type="RefSeq" id="WP_145361035.1">
    <property type="nucleotide sequence ID" value="NZ_CP036265.1"/>
</dbReference>
<keyword evidence="1 2" id="KW-0597">Phosphoprotein</keyword>
<dbReference type="InterPro" id="IPR001789">
    <property type="entry name" value="Sig_transdc_resp-reg_receiver"/>
</dbReference>
<reference evidence="4 5" key="1">
    <citation type="submission" date="2019-02" db="EMBL/GenBank/DDBJ databases">
        <title>Deep-cultivation of Planctomycetes and their phenomic and genomic characterization uncovers novel biology.</title>
        <authorList>
            <person name="Wiegand S."/>
            <person name="Jogler M."/>
            <person name="Boedeker C."/>
            <person name="Pinto D."/>
            <person name="Vollmers J."/>
            <person name="Rivas-Marin E."/>
            <person name="Kohn T."/>
            <person name="Peeters S.H."/>
            <person name="Heuer A."/>
            <person name="Rast P."/>
            <person name="Oberbeckmann S."/>
            <person name="Bunk B."/>
            <person name="Jeske O."/>
            <person name="Meyerdierks A."/>
            <person name="Storesund J.E."/>
            <person name="Kallscheuer N."/>
            <person name="Luecker S."/>
            <person name="Lage O.M."/>
            <person name="Pohl T."/>
            <person name="Merkel B.J."/>
            <person name="Hornburger P."/>
            <person name="Mueller R.-W."/>
            <person name="Bruemmer F."/>
            <person name="Labrenz M."/>
            <person name="Spormann A.M."/>
            <person name="Op den Camp H."/>
            <person name="Overmann J."/>
            <person name="Amann R."/>
            <person name="Jetten M.S.M."/>
            <person name="Mascher T."/>
            <person name="Medema M.H."/>
            <person name="Devos D.P."/>
            <person name="Kaster A.-K."/>
            <person name="Ovreas L."/>
            <person name="Rohde M."/>
            <person name="Galperin M.Y."/>
            <person name="Jogler C."/>
        </authorList>
    </citation>
    <scope>NUCLEOTIDE SEQUENCE [LARGE SCALE GENOMIC DNA]</scope>
    <source>
        <strain evidence="4 5">CA12</strain>
    </source>
</reference>
<dbReference type="PROSITE" id="PS50110">
    <property type="entry name" value="RESPONSE_REGULATORY"/>
    <property type="match status" value="1"/>
</dbReference>
<dbReference type="CDD" id="cd00156">
    <property type="entry name" value="REC"/>
    <property type="match status" value="1"/>
</dbReference>
<dbReference type="SUPFAM" id="SSF55874">
    <property type="entry name" value="ATPase domain of HSP90 chaperone/DNA topoisomerase II/histidine kinase"/>
    <property type="match status" value="1"/>
</dbReference>
<feature type="domain" description="Response regulatory" evidence="3">
    <location>
        <begin position="3"/>
        <end position="117"/>
    </location>
</feature>
<gene>
    <name evidence="4" type="primary">luxO</name>
    <name evidence="4" type="ORF">CA12_41970</name>
</gene>
<dbReference type="Proteomes" id="UP000318741">
    <property type="component" value="Chromosome"/>
</dbReference>
<dbReference type="SUPFAM" id="SSF52172">
    <property type="entry name" value="CheY-like"/>
    <property type="match status" value="1"/>
</dbReference>
<dbReference type="InterPro" id="IPR050595">
    <property type="entry name" value="Bact_response_regulator"/>
</dbReference>
<organism evidence="4 5">
    <name type="scientific">Alienimonas californiensis</name>
    <dbReference type="NCBI Taxonomy" id="2527989"/>
    <lineage>
        <taxon>Bacteria</taxon>
        <taxon>Pseudomonadati</taxon>
        <taxon>Planctomycetota</taxon>
        <taxon>Planctomycetia</taxon>
        <taxon>Planctomycetales</taxon>
        <taxon>Planctomycetaceae</taxon>
        <taxon>Alienimonas</taxon>
    </lineage>
</organism>
<dbReference type="Gene3D" id="3.40.50.2300">
    <property type="match status" value="1"/>
</dbReference>
<dbReference type="InterPro" id="IPR011006">
    <property type="entry name" value="CheY-like_superfamily"/>
</dbReference>
<evidence type="ECO:0000256" key="1">
    <source>
        <dbReference type="ARBA" id="ARBA00022553"/>
    </source>
</evidence>
<dbReference type="Pfam" id="PF00072">
    <property type="entry name" value="Response_reg"/>
    <property type="match status" value="1"/>
</dbReference>
<sequence length="340" mass="37282">MPRLLVVDDRESDRQKVAKILRDLPDVEVEEAADRDAFLAALEDPPDIVLTDLQLPDIDGPAVVQAVCARCPYVPVVLMTRHGLKAEAVAALEAGAASFVLKKDLKSQLRLTVLQMVAVAGERRRQNRLARCHTRQHRVLDLPSDPEIIGPTVRLAKRMVEETAAVPAGPNYAPPRNDQPENIGFSETDRLRIGVALEEALTNAVYHGNLELDSALRDEDESRYYSLARERALLRPYSDRRVHVELTVARTGDPRQPGADSPDVLGGIPSGPNLRFYIEDQGAGFDPHSLPDPTDPENLMKAHGRGLLLVRTFMDEATHNAKGNALTLVKTAGHPPNGQG</sequence>
<dbReference type="KEGG" id="acaf:CA12_41970"/>
<evidence type="ECO:0000259" key="3">
    <source>
        <dbReference type="PROSITE" id="PS50110"/>
    </source>
</evidence>
<dbReference type="InterPro" id="IPR036890">
    <property type="entry name" value="HATPase_C_sf"/>
</dbReference>
<name>A0A517PFB1_9PLAN</name>
<dbReference type="GO" id="GO:0000160">
    <property type="term" value="P:phosphorelay signal transduction system"/>
    <property type="evidence" value="ECO:0007669"/>
    <property type="project" value="InterPro"/>
</dbReference>